<evidence type="ECO:0000256" key="2">
    <source>
        <dbReference type="ARBA" id="ARBA00022448"/>
    </source>
</evidence>
<dbReference type="AlphaFoldDB" id="A0A058ZHG3"/>
<dbReference type="Gene3D" id="3.40.50.10580">
    <property type="entry name" value="ATPase, V1 complex, subunit F"/>
    <property type="match status" value="1"/>
</dbReference>
<evidence type="ECO:0000256" key="1">
    <source>
        <dbReference type="ARBA" id="ARBA00010148"/>
    </source>
</evidence>
<dbReference type="InterPro" id="IPR008218">
    <property type="entry name" value="ATPase_V1-cplx_f_g_su"/>
</dbReference>
<dbReference type="OrthoDB" id="10261947at2759"/>
<feature type="compositionally biased region" description="Basic and acidic residues" evidence="6">
    <location>
        <begin position="95"/>
        <end position="109"/>
    </location>
</feature>
<protein>
    <recommendedName>
        <fullName evidence="5">V-type proton ATPase subunit F</fullName>
    </recommendedName>
</protein>
<evidence type="ECO:0000256" key="3">
    <source>
        <dbReference type="ARBA" id="ARBA00022781"/>
    </source>
</evidence>
<dbReference type="PIRSF" id="PIRSF015945">
    <property type="entry name" value="ATPase_V1_F_euk"/>
    <property type="match status" value="1"/>
</dbReference>
<dbReference type="FunFam" id="3.40.50.10580:FF:000004">
    <property type="entry name" value="V-type proton ATPase subunit F"/>
    <property type="match status" value="1"/>
</dbReference>
<keyword evidence="8" id="KW-1185">Reference proteome</keyword>
<keyword evidence="3 5" id="KW-0375">Hydrogen ion transport</keyword>
<comment type="function">
    <text evidence="5">Subunit of the V1 complex of vacuolar(H+)-ATPase (V-ATPase), a multisubunit enzyme composed of a peripheral complex (V1) that hydrolyzes ATP and a membrane integral complex (V0) that translocates protons. V-ATPase is responsible for acidifying and maintaining the pH of intracellular compartments.</text>
</comment>
<accession>A0A058ZHG3</accession>
<keyword evidence="2 5" id="KW-0813">Transport</keyword>
<dbReference type="InterPro" id="IPR036906">
    <property type="entry name" value="ATPase_V1_fsu_sf"/>
</dbReference>
<evidence type="ECO:0000313" key="7">
    <source>
        <dbReference type="EMBL" id="KCV73401.1"/>
    </source>
</evidence>
<dbReference type="GeneID" id="20525664"/>
<organism evidence="7">
    <name type="scientific">Fonticula alba</name>
    <name type="common">Slime mold</name>
    <dbReference type="NCBI Taxonomy" id="691883"/>
    <lineage>
        <taxon>Eukaryota</taxon>
        <taxon>Rotosphaerida</taxon>
        <taxon>Fonticulaceae</taxon>
        <taxon>Fonticula</taxon>
    </lineage>
</organism>
<comment type="similarity">
    <text evidence="1 5">Belongs to the V-ATPase F subunit family.</text>
</comment>
<dbReference type="NCBIfam" id="TIGR01101">
    <property type="entry name" value="V_ATP_synt_F"/>
    <property type="match status" value="1"/>
</dbReference>
<dbReference type="RefSeq" id="XP_009493102.1">
    <property type="nucleotide sequence ID" value="XM_009494827.1"/>
</dbReference>
<feature type="region of interest" description="Disordered" evidence="6">
    <location>
        <begin position="95"/>
        <end position="119"/>
    </location>
</feature>
<dbReference type="PANTHER" id="PTHR13861:SF2">
    <property type="entry name" value="V-TYPE PROTON ATPASE SUBUNIT F"/>
    <property type="match status" value="1"/>
</dbReference>
<evidence type="ECO:0000256" key="4">
    <source>
        <dbReference type="ARBA" id="ARBA00023065"/>
    </source>
</evidence>
<gene>
    <name evidence="7" type="ORF">H696_00939</name>
</gene>
<evidence type="ECO:0000256" key="5">
    <source>
        <dbReference type="PIRNR" id="PIRNR015945"/>
    </source>
</evidence>
<proteinExistence type="inferred from homology"/>
<keyword evidence="4 5" id="KW-0406">Ion transport</keyword>
<dbReference type="OMA" id="IIICQHI"/>
<sequence length="119" mass="13093">MSAALKARNLIAVIGDHDTVTGMLLAGAGNVDINNNSNFLVVSSKTPVDEIEKAFNKFTTRRDISVVLITQPVAEDIRYLVDKYDRPIPAVLEIPSKETPYDPSKDSIMRRAQSMISSD</sequence>
<dbReference type="InterPro" id="IPR005772">
    <property type="entry name" value="ATPase_V1-cplx_fsu_euk"/>
</dbReference>
<dbReference type="PANTHER" id="PTHR13861">
    <property type="entry name" value="VACUOLAR ATP SYNTHASE SUBUNIT F"/>
    <property type="match status" value="1"/>
</dbReference>
<dbReference type="STRING" id="691883.A0A058ZHG3"/>
<dbReference type="GO" id="GO:0033180">
    <property type="term" value="C:proton-transporting V-type ATPase, V1 domain"/>
    <property type="evidence" value="ECO:0007669"/>
    <property type="project" value="InterPro"/>
</dbReference>
<dbReference type="Pfam" id="PF01990">
    <property type="entry name" value="ATP-synt_F"/>
    <property type="match status" value="1"/>
</dbReference>
<dbReference type="eggNOG" id="KOG3432">
    <property type="taxonomic scope" value="Eukaryota"/>
</dbReference>
<evidence type="ECO:0000313" key="8">
    <source>
        <dbReference type="Proteomes" id="UP000030693"/>
    </source>
</evidence>
<evidence type="ECO:0000256" key="6">
    <source>
        <dbReference type="SAM" id="MobiDB-lite"/>
    </source>
</evidence>
<reference evidence="7" key="1">
    <citation type="submission" date="2013-04" db="EMBL/GenBank/DDBJ databases">
        <title>The Genome Sequence of Fonticula alba ATCC 38817.</title>
        <authorList>
            <consortium name="The Broad Institute Genomics Platform"/>
            <person name="Russ C."/>
            <person name="Cuomo C."/>
            <person name="Burger G."/>
            <person name="Gray M.W."/>
            <person name="Holland P.W.H."/>
            <person name="King N."/>
            <person name="Lang F.B.F."/>
            <person name="Roger A.J."/>
            <person name="Ruiz-Trillo I."/>
            <person name="Brown M."/>
            <person name="Walker B."/>
            <person name="Young S."/>
            <person name="Zeng Q."/>
            <person name="Gargeya S."/>
            <person name="Fitzgerald M."/>
            <person name="Haas B."/>
            <person name="Abouelleil A."/>
            <person name="Allen A.W."/>
            <person name="Alvarado L."/>
            <person name="Arachchi H.M."/>
            <person name="Berlin A.M."/>
            <person name="Chapman S.B."/>
            <person name="Gainer-Dewar J."/>
            <person name="Goldberg J."/>
            <person name="Griggs A."/>
            <person name="Gujja S."/>
            <person name="Hansen M."/>
            <person name="Howarth C."/>
            <person name="Imamovic A."/>
            <person name="Ireland A."/>
            <person name="Larimer J."/>
            <person name="McCowan C."/>
            <person name="Murphy C."/>
            <person name="Pearson M."/>
            <person name="Poon T.W."/>
            <person name="Priest M."/>
            <person name="Roberts A."/>
            <person name="Saif S."/>
            <person name="Shea T."/>
            <person name="Sisk P."/>
            <person name="Sykes S."/>
            <person name="Wortman J."/>
            <person name="Nusbaum C."/>
            <person name="Birren B."/>
        </authorList>
    </citation>
    <scope>NUCLEOTIDE SEQUENCE [LARGE SCALE GENOMIC DNA]</scope>
    <source>
        <strain evidence="7">ATCC 38817</strain>
    </source>
</reference>
<dbReference type="Proteomes" id="UP000030693">
    <property type="component" value="Unassembled WGS sequence"/>
</dbReference>
<dbReference type="SUPFAM" id="SSF159468">
    <property type="entry name" value="AtpF-like"/>
    <property type="match status" value="1"/>
</dbReference>
<dbReference type="GO" id="GO:0046961">
    <property type="term" value="F:proton-transporting ATPase activity, rotational mechanism"/>
    <property type="evidence" value="ECO:0007669"/>
    <property type="project" value="InterPro"/>
</dbReference>
<name>A0A058ZHG3_FONAL</name>
<dbReference type="EMBL" id="KB932201">
    <property type="protein sequence ID" value="KCV73401.1"/>
    <property type="molecule type" value="Genomic_DNA"/>
</dbReference>
<comment type="subunit">
    <text evidence="5">V-ATPase is a heteromultimeric enzyme made up of two complexes: the ATP-hydrolytic V1 complex and the proton translocation V0 complex.</text>
</comment>